<evidence type="ECO:0000313" key="2">
    <source>
        <dbReference type="Proteomes" id="UP000196027"/>
    </source>
</evidence>
<accession>A0A1Y0I560</accession>
<evidence type="ECO:0000313" key="1">
    <source>
        <dbReference type="EMBL" id="ARU54584.1"/>
    </source>
</evidence>
<protein>
    <submittedName>
        <fullName evidence="1">Uncharacterized protein</fullName>
    </submittedName>
</protein>
<name>A0A1Y0I560_9GAMM</name>
<dbReference type="RefSeq" id="WP_087459769.1">
    <property type="nucleotide sequence ID" value="NZ_CP021425.1"/>
</dbReference>
<reference evidence="1 2" key="1">
    <citation type="submission" date="2017-05" db="EMBL/GenBank/DDBJ databases">
        <title>Genomic insights into alkan degradation activity of Oleiphilus messinensis.</title>
        <authorList>
            <person name="Kozyavkin S.A."/>
            <person name="Slesarev A.I."/>
            <person name="Golyshin P.N."/>
            <person name="Korzhenkov A."/>
            <person name="Golyshina O.N."/>
            <person name="Toshchakov S.V."/>
        </authorList>
    </citation>
    <scope>NUCLEOTIDE SEQUENCE [LARGE SCALE GENOMIC DNA]</scope>
    <source>
        <strain evidence="1 2">ME102</strain>
    </source>
</reference>
<dbReference type="AlphaFoldDB" id="A0A1Y0I560"/>
<dbReference type="EMBL" id="CP021425">
    <property type="protein sequence ID" value="ARU54584.1"/>
    <property type="molecule type" value="Genomic_DNA"/>
</dbReference>
<dbReference type="OrthoDB" id="1490364at2"/>
<keyword evidence="2" id="KW-1185">Reference proteome</keyword>
<proteinExistence type="predicted"/>
<dbReference type="Proteomes" id="UP000196027">
    <property type="component" value="Chromosome"/>
</dbReference>
<gene>
    <name evidence="1" type="ORF">OLMES_0480</name>
</gene>
<sequence length="164" mass="18654">MTSEYKISEALEKYINLKKILGKVPSSREFAKVYSKKGLSSLFPGGNAYSQLQKLAGDEPLVFSSVKSDLKQVLLNWGTLARTTIEEHQKLPVSSDWKYHLLTPSISGIEKSHKIKWSEIPQLFRETFEEANEWNDVLDYIPVIGEESGLNKAISNEENCRWCS</sequence>
<organism evidence="1 2">
    <name type="scientific">Oleiphilus messinensis</name>
    <dbReference type="NCBI Taxonomy" id="141451"/>
    <lineage>
        <taxon>Bacteria</taxon>
        <taxon>Pseudomonadati</taxon>
        <taxon>Pseudomonadota</taxon>
        <taxon>Gammaproteobacteria</taxon>
        <taxon>Oceanospirillales</taxon>
        <taxon>Oleiphilaceae</taxon>
        <taxon>Oleiphilus</taxon>
    </lineage>
</organism>
<dbReference type="KEGG" id="ome:OLMES_0480"/>